<feature type="transmembrane region" description="Helical" evidence="1">
    <location>
        <begin position="123"/>
        <end position="142"/>
    </location>
</feature>
<gene>
    <name evidence="2" type="ORF">BWY04_01351</name>
</gene>
<sequence length="189" mass="22438">MHLFKRVLLSLFPDEMMANNVNPASMFISFISTKDFFSVINRKIIENYKLNLFDIAIDPFEFKIGFGENRGIKKKDVDLYYGYCSTANMNGYRFLNPANIGNGLALISSISLEKIFRKYPNEYFLNFLFAIYLLNFVFLARIKVFPFDDTQKDYNWFIEILFNFYELIFEQSKHKMDYAFLGKIKREVL</sequence>
<keyword evidence="1" id="KW-1133">Transmembrane helix</keyword>
<proteinExistence type="predicted"/>
<accession>A0A1V5ZJK6</accession>
<keyword evidence="1" id="KW-0812">Transmembrane</keyword>
<dbReference type="Proteomes" id="UP000485621">
    <property type="component" value="Unassembled WGS sequence"/>
</dbReference>
<comment type="caution">
    <text evidence="2">The sequence shown here is derived from an EMBL/GenBank/DDBJ whole genome shotgun (WGS) entry which is preliminary data.</text>
</comment>
<reference evidence="2" key="1">
    <citation type="submission" date="2017-02" db="EMBL/GenBank/DDBJ databases">
        <title>Delving into the versatile metabolic prowess of the omnipresent phylum Bacteroidetes.</title>
        <authorList>
            <person name="Nobu M.K."/>
            <person name="Mei R."/>
            <person name="Narihiro T."/>
            <person name="Kuroda K."/>
            <person name="Liu W.-T."/>
        </authorList>
    </citation>
    <scope>NUCLEOTIDE SEQUENCE</scope>
    <source>
        <strain evidence="2">ADurb.Bin160</strain>
    </source>
</reference>
<name>A0A1V5ZJK6_9BACT</name>
<evidence type="ECO:0000256" key="1">
    <source>
        <dbReference type="SAM" id="Phobius"/>
    </source>
</evidence>
<dbReference type="EMBL" id="MWDB01000046">
    <property type="protein sequence ID" value="OQB40380.1"/>
    <property type="molecule type" value="Genomic_DNA"/>
</dbReference>
<organism evidence="2">
    <name type="scientific">candidate division CPR1 bacterium ADurb.Bin160</name>
    <dbReference type="NCBI Taxonomy" id="1852826"/>
    <lineage>
        <taxon>Bacteria</taxon>
        <taxon>candidate division CPR1</taxon>
    </lineage>
</organism>
<evidence type="ECO:0000313" key="2">
    <source>
        <dbReference type="EMBL" id="OQB40380.1"/>
    </source>
</evidence>
<protein>
    <submittedName>
        <fullName evidence="2">Uncharacterized protein</fullName>
    </submittedName>
</protein>
<keyword evidence="1" id="KW-0472">Membrane</keyword>
<dbReference type="AlphaFoldDB" id="A0A1V5ZJK6"/>